<dbReference type="Proteomes" id="UP001235547">
    <property type="component" value="Chromosome 1"/>
</dbReference>
<reference evidence="1 2" key="1">
    <citation type="submission" date="2023-03" db="EMBL/GenBank/DDBJ databases">
        <authorList>
            <person name="Kaur S."/>
            <person name="Espinosa-Saiz D."/>
            <person name="Velazquez E."/>
            <person name="Menendez E."/>
            <person name="diCenzo G.C."/>
        </authorList>
    </citation>
    <scope>NUCLEOTIDE SEQUENCE [LARGE SCALE GENOMIC DNA]</scope>
    <source>
        <strain evidence="1 2">LMG 27395</strain>
    </source>
</reference>
<evidence type="ECO:0008006" key="3">
    <source>
        <dbReference type="Google" id="ProtNLM"/>
    </source>
</evidence>
<proteinExistence type="predicted"/>
<dbReference type="InterPro" id="IPR027417">
    <property type="entry name" value="P-loop_NTPase"/>
</dbReference>
<evidence type="ECO:0000313" key="2">
    <source>
        <dbReference type="Proteomes" id="UP001235547"/>
    </source>
</evidence>
<name>A0ABY8CUG7_9HYPH</name>
<keyword evidence="2" id="KW-1185">Reference proteome</keyword>
<sequence length="348" mass="36271">MNEHLFARAKWAFSTRRATRALASDLDQRWDEVVPGQLILGQVISIGQHGRMQLASGRPSTLYPGDLIVMPCGARYAPDQFEGVAEIDPKGCDMLAGGGCLGRMMHRNDRIKPPTRVQPLGRITAADGQVLDTMNFALPRATATPALPVIIVLGTAMNSGKTTATVALSHGLTLAGWRVATLKGTGTGSFGDFNHYQDAGSAFVADFTDAGMVTTYREPLARVAQGIMDLLAAAEDAGCDLAVMEIADGIFQRETAALIADPGFRTWASGVIFACGDAVAAAGGVAELARQGVHPLALTGLLSCSPMASAEALAATGVPVINRSQLLDPAEANRFAAQVGAQRVASAA</sequence>
<dbReference type="EMBL" id="CP120371">
    <property type="protein sequence ID" value="WEX82291.1"/>
    <property type="molecule type" value="Genomic_DNA"/>
</dbReference>
<organism evidence="1 2">
    <name type="scientific">Sinorhizobium numidicum</name>
    <dbReference type="NCBI Taxonomy" id="680248"/>
    <lineage>
        <taxon>Bacteria</taxon>
        <taxon>Pseudomonadati</taxon>
        <taxon>Pseudomonadota</taxon>
        <taxon>Alphaproteobacteria</taxon>
        <taxon>Hyphomicrobiales</taxon>
        <taxon>Rhizobiaceae</taxon>
        <taxon>Sinorhizobium/Ensifer group</taxon>
        <taxon>Sinorhizobium</taxon>
    </lineage>
</organism>
<dbReference type="RefSeq" id="WP_280733027.1">
    <property type="nucleotide sequence ID" value="NZ_CP120368.1"/>
</dbReference>
<dbReference type="SUPFAM" id="SSF52540">
    <property type="entry name" value="P-loop containing nucleoside triphosphate hydrolases"/>
    <property type="match status" value="1"/>
</dbReference>
<accession>A0ABY8CUG7</accession>
<evidence type="ECO:0000313" key="1">
    <source>
        <dbReference type="EMBL" id="WEX82291.1"/>
    </source>
</evidence>
<dbReference type="Gene3D" id="3.40.50.300">
    <property type="entry name" value="P-loop containing nucleotide triphosphate hydrolases"/>
    <property type="match status" value="1"/>
</dbReference>
<protein>
    <recommendedName>
        <fullName evidence="3">DUF1611 domain-containing protein</fullName>
    </recommendedName>
</protein>
<gene>
    <name evidence="1" type="ORF">PYH38_004552</name>
</gene>